<dbReference type="PANTHER" id="PTHR37423:SF2">
    <property type="entry name" value="MEMBRANE-BOUND LYTIC MUREIN TRANSGLYCOSYLASE C"/>
    <property type="match status" value="1"/>
</dbReference>
<dbReference type="InterPro" id="IPR008258">
    <property type="entry name" value="Transglycosylase_SLT_dom_1"/>
</dbReference>
<evidence type="ECO:0000256" key="2">
    <source>
        <dbReference type="ARBA" id="ARBA00009387"/>
    </source>
</evidence>
<evidence type="ECO:0000256" key="4">
    <source>
        <dbReference type="SAM" id="SignalP"/>
    </source>
</evidence>
<dbReference type="SUPFAM" id="SSF48435">
    <property type="entry name" value="Bacterial muramidases"/>
    <property type="match status" value="1"/>
</dbReference>
<dbReference type="Gene3D" id="1.25.20.10">
    <property type="entry name" value="Bacterial muramidases"/>
    <property type="match status" value="1"/>
</dbReference>
<evidence type="ECO:0000256" key="3">
    <source>
        <dbReference type="ARBA" id="ARBA00022729"/>
    </source>
</evidence>
<proteinExistence type="inferred from homology"/>
<dbReference type="RefSeq" id="WP_271055148.1">
    <property type="nucleotide sequence ID" value="NZ_JAQIIO010000010.1"/>
</dbReference>
<evidence type="ECO:0000256" key="1">
    <source>
        <dbReference type="ARBA" id="ARBA00007734"/>
    </source>
</evidence>
<dbReference type="Pfam" id="PF01464">
    <property type="entry name" value="SLT"/>
    <property type="match status" value="1"/>
</dbReference>
<evidence type="ECO:0000313" key="7">
    <source>
        <dbReference type="Proteomes" id="UP001528040"/>
    </source>
</evidence>
<feature type="signal peptide" evidence="4">
    <location>
        <begin position="1"/>
        <end position="25"/>
    </location>
</feature>
<dbReference type="InterPro" id="IPR000189">
    <property type="entry name" value="Transglyc_AS"/>
</dbReference>
<reference evidence="6 7" key="1">
    <citation type="submission" date="2023-01" db="EMBL/GenBank/DDBJ databases">
        <authorList>
            <person name="Yoon J.-W."/>
        </authorList>
    </citation>
    <scope>NUCLEOTIDE SEQUENCE [LARGE SCALE GENOMIC DNA]</scope>
    <source>
        <strain evidence="6 7">KMU-50</strain>
    </source>
</reference>
<feature type="chain" id="PRO_5046075622" evidence="4">
    <location>
        <begin position="26"/>
        <end position="649"/>
    </location>
</feature>
<gene>
    <name evidence="6" type="ORF">O2N63_15245</name>
</gene>
<protein>
    <submittedName>
        <fullName evidence="6">Lytic transglycosylase domain-containing protein</fullName>
    </submittedName>
</protein>
<feature type="domain" description="Transglycosylase SLT" evidence="5">
    <location>
        <begin position="494"/>
        <end position="594"/>
    </location>
</feature>
<evidence type="ECO:0000259" key="5">
    <source>
        <dbReference type="Pfam" id="PF01464"/>
    </source>
</evidence>
<dbReference type="InterPro" id="IPR008939">
    <property type="entry name" value="Lytic_TGlycosylase_superhlx_U"/>
</dbReference>
<dbReference type="EMBL" id="JAQIIO010000010">
    <property type="protein sequence ID" value="MDA5095443.1"/>
    <property type="molecule type" value="Genomic_DNA"/>
</dbReference>
<comment type="similarity">
    <text evidence="2">Belongs to the virb1 family.</text>
</comment>
<comment type="similarity">
    <text evidence="1">Belongs to the transglycosylase Slt family.</text>
</comment>
<dbReference type="PROSITE" id="PS00922">
    <property type="entry name" value="TRANSGLYCOSYLASE"/>
    <property type="match status" value="1"/>
</dbReference>
<dbReference type="SUPFAM" id="SSF53955">
    <property type="entry name" value="Lysozyme-like"/>
    <property type="match status" value="1"/>
</dbReference>
<organism evidence="6 7">
    <name type="scientific">Aliiroseovarius salicola</name>
    <dbReference type="NCBI Taxonomy" id="3009082"/>
    <lineage>
        <taxon>Bacteria</taxon>
        <taxon>Pseudomonadati</taxon>
        <taxon>Pseudomonadota</taxon>
        <taxon>Alphaproteobacteria</taxon>
        <taxon>Rhodobacterales</taxon>
        <taxon>Paracoccaceae</taxon>
        <taxon>Aliiroseovarius</taxon>
    </lineage>
</organism>
<dbReference type="InterPro" id="IPR023346">
    <property type="entry name" value="Lysozyme-like_dom_sf"/>
</dbReference>
<dbReference type="Proteomes" id="UP001528040">
    <property type="component" value="Unassembled WGS sequence"/>
</dbReference>
<evidence type="ECO:0000313" key="6">
    <source>
        <dbReference type="EMBL" id="MDA5095443.1"/>
    </source>
</evidence>
<sequence>MIARIYHMFSALAALFLLGTGPAQAQDAASVTALKEAIALSRTEDWPAAQTKARAGGALVFDIVEWHRLRQGEGSFGETRAFLERRADWPGLKLLRKRSERNIPRGGTPAPVLAFFKDQPPQTGRGALRLAEALKATGQDGERDVLIAAWHSLSMDEDEHNAFVSRYPEILKGSHRVRTENMLWRGNTKDASRMLPLLSKSQASLARAKIALRRKQDGVDGLISAVPSSLADDPGLAYERFLWRAGKGRNQDATDLLLERSKSLRSLGEPERWGSWRRVLARWSMRDGKPKQAYRLASMHQMSEGSNYNDLEWLAGYISLRKLNDAETALYHFKRFRAGVFTPISLGRAGYWIGRAHEAMGNATEAKLAYTEGAKYQTSFYGQLAAEKAGIPMDPALTGQERHRDFKAQGFWSTSVMQAARLLQSTGELYWTERFTVHLAERLTRDEIGHLAGWAESMDEPHLRVMIAKYAARQGWILHRPYFPTPDIGRGNAGVPRALELAIARRESEFDPEVVSGVGARGLMQLMPGTAKDMAKRLDISYSKSRLTQDSAYNTRLGSEYLAKLIEDFDGNPVLIAVGYNAGPGRSRSWSERLGDPRARSTDIVDWIEHIPFRETRNYVMRVTESLPVYRARLTGKTEPMRLSRELKQ</sequence>
<dbReference type="PANTHER" id="PTHR37423">
    <property type="entry name" value="SOLUBLE LYTIC MUREIN TRANSGLYCOSYLASE-RELATED"/>
    <property type="match status" value="1"/>
</dbReference>
<keyword evidence="7" id="KW-1185">Reference proteome</keyword>
<comment type="caution">
    <text evidence="6">The sequence shown here is derived from an EMBL/GenBank/DDBJ whole genome shotgun (WGS) entry which is preliminary data.</text>
</comment>
<keyword evidence="3 4" id="KW-0732">Signal</keyword>
<dbReference type="CDD" id="cd13401">
    <property type="entry name" value="Slt70-like"/>
    <property type="match status" value="1"/>
</dbReference>
<accession>A0ABT4W4L0</accession>
<dbReference type="Gene3D" id="1.10.530.10">
    <property type="match status" value="1"/>
</dbReference>
<name>A0ABT4W4L0_9RHOB</name>